<name>A0A2K1QGZ7_9PEZI</name>
<dbReference type="EMBL" id="NKHZ01000086">
    <property type="protein sequence ID" value="PNS14437.1"/>
    <property type="molecule type" value="Genomic_DNA"/>
</dbReference>
<keyword evidence="1" id="KW-0812">Transmembrane</keyword>
<keyword evidence="3" id="KW-1185">Reference proteome</keyword>
<evidence type="ECO:0000313" key="2">
    <source>
        <dbReference type="EMBL" id="PNS14437.1"/>
    </source>
</evidence>
<protein>
    <submittedName>
        <fullName evidence="2">Uncharacterized protein</fullName>
    </submittedName>
</protein>
<gene>
    <name evidence="2" type="ORF">CAC42_3723</name>
</gene>
<evidence type="ECO:0000313" key="3">
    <source>
        <dbReference type="Proteomes" id="UP000243797"/>
    </source>
</evidence>
<keyword evidence="1" id="KW-1133">Transmembrane helix</keyword>
<comment type="caution">
    <text evidence="2">The sequence shown here is derived from an EMBL/GenBank/DDBJ whole genome shotgun (WGS) entry which is preliminary data.</text>
</comment>
<reference evidence="2 3" key="1">
    <citation type="submission" date="2017-06" db="EMBL/GenBank/DDBJ databases">
        <title>Draft genome sequence of a variant of Elsinoe murrayae.</title>
        <authorList>
            <person name="Cheng Q."/>
        </authorList>
    </citation>
    <scope>NUCLEOTIDE SEQUENCE [LARGE SCALE GENOMIC DNA]</scope>
    <source>
        <strain evidence="2 3">CQ-2017a</strain>
    </source>
</reference>
<evidence type="ECO:0000256" key="1">
    <source>
        <dbReference type="SAM" id="Phobius"/>
    </source>
</evidence>
<dbReference type="Proteomes" id="UP000243797">
    <property type="component" value="Unassembled WGS sequence"/>
</dbReference>
<accession>A0A2K1QGZ7</accession>
<organism evidence="2 3">
    <name type="scientific">Sphaceloma murrayae</name>
    <dbReference type="NCBI Taxonomy" id="2082308"/>
    <lineage>
        <taxon>Eukaryota</taxon>
        <taxon>Fungi</taxon>
        <taxon>Dikarya</taxon>
        <taxon>Ascomycota</taxon>
        <taxon>Pezizomycotina</taxon>
        <taxon>Dothideomycetes</taxon>
        <taxon>Dothideomycetidae</taxon>
        <taxon>Myriangiales</taxon>
        <taxon>Elsinoaceae</taxon>
        <taxon>Sphaceloma</taxon>
    </lineage>
</organism>
<proteinExistence type="predicted"/>
<dbReference type="AlphaFoldDB" id="A0A2K1QGZ7"/>
<sequence length="79" mass="8631">MSQISSLSQYASSASATAMEVLVLHVVVLSVQLVLWYLTLGSAETVVDAKKELTVQDLHVGAEKRKRVDSVLDKETSRN</sequence>
<keyword evidence="1" id="KW-0472">Membrane</keyword>
<feature type="transmembrane region" description="Helical" evidence="1">
    <location>
        <begin position="21"/>
        <end position="38"/>
    </location>
</feature>
<dbReference type="InParanoid" id="A0A2K1QGZ7"/>